<gene>
    <name evidence="2" type="ORF">BD410DRAFT_801844</name>
</gene>
<accession>A0A4Y7QCA9</accession>
<dbReference type="VEuPathDB" id="FungiDB:BD410DRAFT_801844"/>
<organism evidence="2 3">
    <name type="scientific">Rickenella mellea</name>
    <dbReference type="NCBI Taxonomy" id="50990"/>
    <lineage>
        <taxon>Eukaryota</taxon>
        <taxon>Fungi</taxon>
        <taxon>Dikarya</taxon>
        <taxon>Basidiomycota</taxon>
        <taxon>Agaricomycotina</taxon>
        <taxon>Agaricomycetes</taxon>
        <taxon>Hymenochaetales</taxon>
        <taxon>Rickenellaceae</taxon>
        <taxon>Rickenella</taxon>
    </lineage>
</organism>
<protein>
    <submittedName>
        <fullName evidence="2">Uncharacterized protein</fullName>
    </submittedName>
</protein>
<keyword evidence="3" id="KW-1185">Reference proteome</keyword>
<sequence>MATMTQLPTAPHELQSLPSTSSLASLSSPSGGQFAIAQVHDSVCLVQSDSVHATSSSPLFMTPVELHIFRHEFGTMFRYSHRATLHPNDIHVLNPIDERHILREETGVVFVAREVTDQLLKWTKPRAVPRSPPHAIVRRRH</sequence>
<proteinExistence type="predicted"/>
<reference evidence="2 3" key="1">
    <citation type="submission" date="2018-06" db="EMBL/GenBank/DDBJ databases">
        <title>A transcriptomic atlas of mushroom development highlights an independent origin of complex multicellularity.</title>
        <authorList>
            <consortium name="DOE Joint Genome Institute"/>
            <person name="Krizsan K."/>
            <person name="Almasi E."/>
            <person name="Merenyi Z."/>
            <person name="Sahu N."/>
            <person name="Viragh M."/>
            <person name="Koszo T."/>
            <person name="Mondo S."/>
            <person name="Kiss B."/>
            <person name="Balint B."/>
            <person name="Kues U."/>
            <person name="Barry K."/>
            <person name="Hegedus J.C."/>
            <person name="Henrissat B."/>
            <person name="Johnson J."/>
            <person name="Lipzen A."/>
            <person name="Ohm R."/>
            <person name="Nagy I."/>
            <person name="Pangilinan J."/>
            <person name="Yan J."/>
            <person name="Xiong Y."/>
            <person name="Grigoriev I.V."/>
            <person name="Hibbett D.S."/>
            <person name="Nagy L.G."/>
        </authorList>
    </citation>
    <scope>NUCLEOTIDE SEQUENCE [LARGE SCALE GENOMIC DNA]</scope>
    <source>
        <strain evidence="2 3">SZMC22713</strain>
    </source>
</reference>
<dbReference type="STRING" id="50990.A0A4Y7QCA9"/>
<dbReference type="EMBL" id="ML170166">
    <property type="protein sequence ID" value="TDL24489.1"/>
    <property type="molecule type" value="Genomic_DNA"/>
</dbReference>
<feature type="compositionally biased region" description="Low complexity" evidence="1">
    <location>
        <begin position="14"/>
        <end position="24"/>
    </location>
</feature>
<evidence type="ECO:0000313" key="2">
    <source>
        <dbReference type="EMBL" id="TDL24489.1"/>
    </source>
</evidence>
<evidence type="ECO:0000256" key="1">
    <source>
        <dbReference type="SAM" id="MobiDB-lite"/>
    </source>
</evidence>
<dbReference type="OrthoDB" id="3231772at2759"/>
<dbReference type="AlphaFoldDB" id="A0A4Y7QCA9"/>
<name>A0A4Y7QCA9_9AGAM</name>
<dbReference type="Proteomes" id="UP000294933">
    <property type="component" value="Unassembled WGS sequence"/>
</dbReference>
<evidence type="ECO:0000313" key="3">
    <source>
        <dbReference type="Proteomes" id="UP000294933"/>
    </source>
</evidence>
<feature type="region of interest" description="Disordered" evidence="1">
    <location>
        <begin position="1"/>
        <end position="24"/>
    </location>
</feature>